<name>A0A834ZGW0_TETSI</name>
<evidence type="ECO:0000256" key="1">
    <source>
        <dbReference type="SAM" id="MobiDB-lite"/>
    </source>
</evidence>
<evidence type="ECO:0000259" key="2">
    <source>
        <dbReference type="Pfam" id="PF06075"/>
    </source>
</evidence>
<dbReference type="PANTHER" id="PTHR31928:SF6">
    <property type="entry name" value="DUF936 DOMAIN-CONTAINING PROTEIN"/>
    <property type="match status" value="1"/>
</dbReference>
<dbReference type="Pfam" id="PF06075">
    <property type="entry name" value="DUF936"/>
    <property type="match status" value="1"/>
</dbReference>
<organism evidence="3 4">
    <name type="scientific">Tetracentron sinense</name>
    <name type="common">Spur-leaf</name>
    <dbReference type="NCBI Taxonomy" id="13715"/>
    <lineage>
        <taxon>Eukaryota</taxon>
        <taxon>Viridiplantae</taxon>
        <taxon>Streptophyta</taxon>
        <taxon>Embryophyta</taxon>
        <taxon>Tracheophyta</taxon>
        <taxon>Spermatophyta</taxon>
        <taxon>Magnoliopsida</taxon>
        <taxon>Trochodendrales</taxon>
        <taxon>Trochodendraceae</taxon>
        <taxon>Tetracentron</taxon>
    </lineage>
</organism>
<accession>A0A834ZGW0</accession>
<protein>
    <recommendedName>
        <fullName evidence="2">DUF936 domain-containing protein</fullName>
    </recommendedName>
</protein>
<dbReference type="PANTHER" id="PTHR31928">
    <property type="entry name" value="EXPRESSED PROTEIN"/>
    <property type="match status" value="1"/>
</dbReference>
<dbReference type="EMBL" id="JABCRI010000004">
    <property type="protein sequence ID" value="KAF8407114.1"/>
    <property type="molecule type" value="Genomic_DNA"/>
</dbReference>
<feature type="region of interest" description="Disordered" evidence="1">
    <location>
        <begin position="50"/>
        <end position="73"/>
    </location>
</feature>
<evidence type="ECO:0000313" key="3">
    <source>
        <dbReference type="EMBL" id="KAF8407114.1"/>
    </source>
</evidence>
<gene>
    <name evidence="3" type="ORF">HHK36_006239</name>
</gene>
<keyword evidence="4" id="KW-1185">Reference proteome</keyword>
<evidence type="ECO:0000313" key="4">
    <source>
        <dbReference type="Proteomes" id="UP000655225"/>
    </source>
</evidence>
<feature type="domain" description="DUF936" evidence="2">
    <location>
        <begin position="5"/>
        <end position="49"/>
    </location>
</feature>
<sequence length="85" mass="9358">MATLSLGILLKLLDGMNSGVKAIGEHMSSLLQVTDSVPVDCDDKNLWPKPVAISRQSSDGRSDHRPRRQRLGPERYLSSGSVWIL</sequence>
<proteinExistence type="predicted"/>
<dbReference type="InterPro" id="IPR048297">
    <property type="entry name" value="DUF936_dom_pln"/>
</dbReference>
<reference evidence="3 4" key="1">
    <citation type="submission" date="2020-04" db="EMBL/GenBank/DDBJ databases">
        <title>Plant Genome Project.</title>
        <authorList>
            <person name="Zhang R.-G."/>
        </authorList>
    </citation>
    <scope>NUCLEOTIDE SEQUENCE [LARGE SCALE GENOMIC DNA]</scope>
    <source>
        <strain evidence="3">YNK0</strain>
        <tissue evidence="3">Leaf</tissue>
    </source>
</reference>
<dbReference type="Proteomes" id="UP000655225">
    <property type="component" value="Unassembled WGS sequence"/>
</dbReference>
<comment type="caution">
    <text evidence="3">The sequence shown here is derived from an EMBL/GenBank/DDBJ whole genome shotgun (WGS) entry which is preliminary data.</text>
</comment>
<dbReference type="OrthoDB" id="1602505at2759"/>
<dbReference type="InterPro" id="IPR010341">
    <property type="entry name" value="DUF936_pln"/>
</dbReference>
<dbReference type="AlphaFoldDB" id="A0A834ZGW0"/>